<evidence type="ECO:0000313" key="2">
    <source>
        <dbReference type="Proteomes" id="UP000193077"/>
    </source>
</evidence>
<keyword evidence="2" id="KW-1185">Reference proteome</keyword>
<dbReference type="AlphaFoldDB" id="A0A1Y5SVH2"/>
<reference evidence="1 2" key="1">
    <citation type="submission" date="2017-03" db="EMBL/GenBank/DDBJ databases">
        <authorList>
            <person name="Afonso C.L."/>
            <person name="Miller P.J."/>
            <person name="Scott M.A."/>
            <person name="Spackman E."/>
            <person name="Goraichik I."/>
            <person name="Dimitrov K.M."/>
            <person name="Suarez D.L."/>
            <person name="Swayne D.E."/>
        </authorList>
    </citation>
    <scope>NUCLEOTIDE SEQUENCE [LARGE SCALE GENOMIC DNA]</scope>
    <source>
        <strain evidence="1 2">CECT 7639</strain>
    </source>
</reference>
<proteinExistence type="predicted"/>
<gene>
    <name evidence="1" type="ORF">TRL7639_02734</name>
</gene>
<name>A0A1Y5SVH2_9RHOB</name>
<evidence type="ECO:0008006" key="3">
    <source>
        <dbReference type="Google" id="ProtNLM"/>
    </source>
</evidence>
<sequence length="154" mass="15964">MRSILALCGIVVLTACGGAASNKSSVDREARSLNTELRKEARQQAKEVQVGGTRFRVGVIDDGFYSTVATSAAASNFVLKRRNEATAVIDVIGQGPNGYTVADVEAAARQVSGCKASFNAGVLTLLGGFEPSTDLSTIAAKASKFNGWSTSLAC</sequence>
<dbReference type="EMBL" id="FWFO01000001">
    <property type="protein sequence ID" value="SLN49356.1"/>
    <property type="molecule type" value="Genomic_DNA"/>
</dbReference>
<protein>
    <recommendedName>
        <fullName evidence="3">Lipoprotein</fullName>
    </recommendedName>
</protein>
<organism evidence="1 2">
    <name type="scientific">Falsiruegeria litorea R37</name>
    <dbReference type="NCBI Taxonomy" id="1200284"/>
    <lineage>
        <taxon>Bacteria</taxon>
        <taxon>Pseudomonadati</taxon>
        <taxon>Pseudomonadota</taxon>
        <taxon>Alphaproteobacteria</taxon>
        <taxon>Rhodobacterales</taxon>
        <taxon>Roseobacteraceae</taxon>
        <taxon>Falsiruegeria</taxon>
    </lineage>
</organism>
<accession>A0A1Y5SVH2</accession>
<dbReference type="Proteomes" id="UP000193077">
    <property type="component" value="Unassembled WGS sequence"/>
</dbReference>
<evidence type="ECO:0000313" key="1">
    <source>
        <dbReference type="EMBL" id="SLN49356.1"/>
    </source>
</evidence>
<dbReference type="PROSITE" id="PS51257">
    <property type="entry name" value="PROKAR_LIPOPROTEIN"/>
    <property type="match status" value="1"/>
</dbReference>